<dbReference type="EC" id="4.1.1.45" evidence="5 14"/>
<dbReference type="CDD" id="cd01292">
    <property type="entry name" value="metallo-dependent_hydrolases"/>
    <property type="match status" value="1"/>
</dbReference>
<dbReference type="OrthoDB" id="191270at2759"/>
<dbReference type="GO" id="GO:0019748">
    <property type="term" value="P:secondary metabolic process"/>
    <property type="evidence" value="ECO:0007669"/>
    <property type="project" value="TreeGrafter"/>
</dbReference>
<dbReference type="Proteomes" id="UP000677054">
    <property type="component" value="Unassembled WGS sequence"/>
</dbReference>
<dbReference type="Gene3D" id="3.40.50.300">
    <property type="entry name" value="P-loop containing nucleotide triphosphate hydrolases"/>
    <property type="match status" value="2"/>
</dbReference>
<proteinExistence type="inferred from homology"/>
<comment type="function">
    <text evidence="14">Converts alpha-amino-beta-carboxymuconate-epsilon-semialdehyde (ACMS) to alpha-aminomuconate semialdehyde (AMS).</text>
</comment>
<evidence type="ECO:0000313" key="17">
    <source>
        <dbReference type="Proteomes" id="UP000677054"/>
    </source>
</evidence>
<evidence type="ECO:0000256" key="9">
    <source>
        <dbReference type="ARBA" id="ARBA00022793"/>
    </source>
</evidence>
<feature type="non-terminal residue" evidence="16">
    <location>
        <position position="774"/>
    </location>
</feature>
<feature type="non-terminal residue" evidence="16">
    <location>
        <position position="1"/>
    </location>
</feature>
<dbReference type="PROSITE" id="PS00211">
    <property type="entry name" value="ABC_TRANSPORTER_1"/>
    <property type="match status" value="1"/>
</dbReference>
<dbReference type="GO" id="GO:0046872">
    <property type="term" value="F:metal ion binding"/>
    <property type="evidence" value="ECO:0007669"/>
    <property type="project" value="UniProtKB-KW"/>
</dbReference>
<gene>
    <name evidence="16" type="ORF">DSTB1V02_LOCUS11063</name>
</gene>
<dbReference type="InterPro" id="IPR032466">
    <property type="entry name" value="Metal_Hydrolase"/>
</dbReference>
<evidence type="ECO:0000313" key="16">
    <source>
        <dbReference type="EMBL" id="CAD7251296.1"/>
    </source>
</evidence>
<dbReference type="Pfam" id="PF00005">
    <property type="entry name" value="ABC_tran"/>
    <property type="match status" value="2"/>
</dbReference>
<dbReference type="PROSITE" id="PS50893">
    <property type="entry name" value="ABC_TRANSPORTER_2"/>
    <property type="match status" value="1"/>
</dbReference>
<dbReference type="EMBL" id="LR902952">
    <property type="protein sequence ID" value="CAD7251296.1"/>
    <property type="molecule type" value="Genomic_DNA"/>
</dbReference>
<feature type="domain" description="ABC transporter" evidence="15">
    <location>
        <begin position="85"/>
        <end position="324"/>
    </location>
</feature>
<dbReference type="SMART" id="SM00382">
    <property type="entry name" value="AAA"/>
    <property type="match status" value="1"/>
</dbReference>
<evidence type="ECO:0000256" key="14">
    <source>
        <dbReference type="RuleBase" id="RU366045"/>
    </source>
</evidence>
<dbReference type="InterPro" id="IPR003439">
    <property type="entry name" value="ABC_transporter-like_ATP-bd"/>
</dbReference>
<dbReference type="GO" id="GO:0016887">
    <property type="term" value="F:ATP hydrolysis activity"/>
    <property type="evidence" value="ECO:0007669"/>
    <property type="project" value="InterPro"/>
</dbReference>
<reference evidence="16" key="1">
    <citation type="submission" date="2020-11" db="EMBL/GenBank/DDBJ databases">
        <authorList>
            <person name="Tran Van P."/>
        </authorList>
    </citation>
    <scope>NUCLEOTIDE SEQUENCE</scope>
</reference>
<evidence type="ECO:0000256" key="7">
    <source>
        <dbReference type="ARBA" id="ARBA00022723"/>
    </source>
</evidence>
<name>A0A7R9FQG5_9CRUS</name>
<dbReference type="PANTHER" id="PTHR21240:SF27">
    <property type="entry name" value="2-AMINO-3-CARBOXYMUCONATE-6-SEMIALDEHYDE DECARBOXYLASE"/>
    <property type="match status" value="1"/>
</dbReference>
<dbReference type="Gene3D" id="3.40.50.10540">
    <property type="entry name" value="Crotonobetainyl-coa:carnitine coa-transferase, domain 1"/>
    <property type="match status" value="1"/>
</dbReference>
<dbReference type="EMBL" id="CAJPEV010003435">
    <property type="protein sequence ID" value="CAG0899744.1"/>
    <property type="molecule type" value="Genomic_DNA"/>
</dbReference>
<evidence type="ECO:0000256" key="3">
    <source>
        <dbReference type="ARBA" id="ARBA00008383"/>
    </source>
</evidence>
<evidence type="ECO:0000256" key="11">
    <source>
        <dbReference type="ARBA" id="ARBA00022840"/>
    </source>
</evidence>
<dbReference type="InterPro" id="IPR003673">
    <property type="entry name" value="CoA-Trfase_fam_III"/>
</dbReference>
<dbReference type="PROSITE" id="PS00675">
    <property type="entry name" value="SIGMA54_INTERACT_1"/>
    <property type="match status" value="1"/>
</dbReference>
<dbReference type="InterPro" id="IPR023606">
    <property type="entry name" value="CoA-Trfase_III_dom_1_sf"/>
</dbReference>
<dbReference type="SUPFAM" id="SSF52540">
    <property type="entry name" value="P-loop containing nucleoside triphosphate hydrolases"/>
    <property type="match status" value="2"/>
</dbReference>
<dbReference type="Gene3D" id="3.20.20.140">
    <property type="entry name" value="Metal-dependent hydrolases"/>
    <property type="match status" value="1"/>
</dbReference>
<keyword evidence="10" id="KW-0862">Zinc</keyword>
<keyword evidence="17" id="KW-1185">Reference proteome</keyword>
<dbReference type="InterPro" id="IPR006680">
    <property type="entry name" value="Amidohydro-rel"/>
</dbReference>
<keyword evidence="8" id="KW-0547">Nucleotide-binding</keyword>
<evidence type="ECO:0000256" key="2">
    <source>
        <dbReference type="ARBA" id="ARBA00005871"/>
    </source>
</evidence>
<dbReference type="SUPFAM" id="SSF51556">
    <property type="entry name" value="Metallo-dependent hydrolases"/>
    <property type="match status" value="1"/>
</dbReference>
<evidence type="ECO:0000256" key="12">
    <source>
        <dbReference type="ARBA" id="ARBA00023239"/>
    </source>
</evidence>
<dbReference type="InterPro" id="IPR025662">
    <property type="entry name" value="Sigma_54_int_dom_ATP-bd_1"/>
</dbReference>
<organism evidence="16">
    <name type="scientific">Darwinula stevensoni</name>
    <dbReference type="NCBI Taxonomy" id="69355"/>
    <lineage>
        <taxon>Eukaryota</taxon>
        <taxon>Metazoa</taxon>
        <taxon>Ecdysozoa</taxon>
        <taxon>Arthropoda</taxon>
        <taxon>Crustacea</taxon>
        <taxon>Oligostraca</taxon>
        <taxon>Ostracoda</taxon>
        <taxon>Podocopa</taxon>
        <taxon>Podocopida</taxon>
        <taxon>Darwinulocopina</taxon>
        <taxon>Darwinuloidea</taxon>
        <taxon>Darwinulidae</taxon>
        <taxon>Darwinula</taxon>
    </lineage>
</organism>
<evidence type="ECO:0000256" key="13">
    <source>
        <dbReference type="ARBA" id="ARBA00031120"/>
    </source>
</evidence>
<evidence type="ECO:0000259" key="15">
    <source>
        <dbReference type="PROSITE" id="PS50893"/>
    </source>
</evidence>
<protein>
    <recommendedName>
        <fullName evidence="6 14">2-amino-3-carboxymuconate-6-semialdehyde decarboxylase</fullName>
        <ecNumber evidence="5 14">4.1.1.45</ecNumber>
    </recommendedName>
    <alternativeName>
        <fullName evidence="13 14">Picolinate carboxylase</fullName>
    </alternativeName>
</protein>
<dbReference type="InterPro" id="IPR027417">
    <property type="entry name" value="P-loop_NTPase"/>
</dbReference>
<keyword evidence="12 14" id="KW-0456">Lyase</keyword>
<dbReference type="InterPro" id="IPR017871">
    <property type="entry name" value="ABC_transporter-like_CS"/>
</dbReference>
<dbReference type="Pfam" id="PF02515">
    <property type="entry name" value="CoA_transf_3"/>
    <property type="match status" value="1"/>
</dbReference>
<dbReference type="InterPro" id="IPR003593">
    <property type="entry name" value="AAA+_ATPase"/>
</dbReference>
<sequence>PKFKYVHYYRHGSSSSLFQYGNSLFFSGWICGLYSRYYGYNSGYCEASNASFTIASAQPSDAGVFRVLVKGIAPCPDVYSTNDTLVVTTLAAITTPPTAFQVLREVNLKLKEGEFAYLIGKTGSGKSTLLKSLYGALPILSGDAQVAGFDLKKIKTSNLYTLRRSLGIVFQDFQLLTDRSVIKNLEFVLRATGITNKADISMRISNVLTLVNMNDKGYKMPHQLSGGEQQRIVIARALLNRPKLILADEPTGNLDPDTSDEIMKLLIHINKNHNTAILMATHNYQLIEKYPFRLIKVSGGDAAKLGLDAVSLRAKFPKLIYAALTGFGEDDHRTAFDVVLQAETDSHTHIIPENLPKWTEKFGYGNFIHLDHYRSGYARMMQGDKFFREIKSNCWDAGMRIKEYTEYQTQVQVVCTIPVLFGYHAQPKHGLEISEYLNDDIAELVTKYPKNYIGLATIPMQDPELAIQELERCKKLGFKGIQIGSNINDKNLSEDEFFPIFQACERLDMAVMVHPWNMMGKGQMDKYWLPWLVAMPAETTRAACSMIFSGVLEKLPSLRVLFSHAGGAFIFTLGRIEHGFNCRPDLVAIDNPVPPSHYLGKFWVDSITHDADALRYIISKVGTKKICLGSDYPFPLGDLEIGKFITEMGLGESEVEDIFQNSIVDWLNLDLNFTKDLKFEYTPQVKFSFPDIECAAGDSLVITGESGSGKTTLLHLLGGLIKPKSGKVILNETEVNVLDGSSLDKFRGKHISIIFQKMHFISSISVLENILLAQ</sequence>
<evidence type="ECO:0000256" key="1">
    <source>
        <dbReference type="ARBA" id="ARBA00005079"/>
    </source>
</evidence>
<dbReference type="GO" id="GO:1904985">
    <property type="term" value="P:negative regulation of quinolinate biosynthetic process"/>
    <property type="evidence" value="ECO:0007669"/>
    <property type="project" value="UniProtKB-UniRule"/>
</dbReference>
<comment type="subunit">
    <text evidence="4 14">Monomer.</text>
</comment>
<comment type="pathway">
    <text evidence="1 14">Secondary metabolite metabolism; quinolate metabolism.</text>
</comment>
<evidence type="ECO:0000256" key="6">
    <source>
        <dbReference type="ARBA" id="ARBA00021214"/>
    </source>
</evidence>
<comment type="similarity">
    <text evidence="3">Belongs to the CoA-transferase III family.</text>
</comment>
<keyword evidence="11" id="KW-0067">ATP-binding</keyword>
<dbReference type="UniPathway" id="UPA00270"/>
<evidence type="ECO:0000256" key="5">
    <source>
        <dbReference type="ARBA" id="ARBA00012365"/>
    </source>
</evidence>
<dbReference type="InterPro" id="IPR032465">
    <property type="entry name" value="ACMSD"/>
</dbReference>
<accession>A0A7R9FQG5</accession>
<dbReference type="GO" id="GO:0005829">
    <property type="term" value="C:cytosol"/>
    <property type="evidence" value="ECO:0007669"/>
    <property type="project" value="UniProtKB-UniRule"/>
</dbReference>
<evidence type="ECO:0000256" key="8">
    <source>
        <dbReference type="ARBA" id="ARBA00022741"/>
    </source>
</evidence>
<dbReference type="SUPFAM" id="SSF89796">
    <property type="entry name" value="CoA-transferase family III (CaiB/BaiF)"/>
    <property type="match status" value="1"/>
</dbReference>
<dbReference type="GO" id="GO:0001760">
    <property type="term" value="F:aminocarboxymuconate-semialdehyde decarboxylase activity"/>
    <property type="evidence" value="ECO:0007669"/>
    <property type="project" value="UniProtKB-UniRule"/>
</dbReference>
<dbReference type="Pfam" id="PF04909">
    <property type="entry name" value="Amidohydro_2"/>
    <property type="match status" value="1"/>
</dbReference>
<comment type="similarity">
    <text evidence="2">Belongs to the metallo-dependent hydrolases superfamily. ACMSD family.</text>
</comment>
<dbReference type="GO" id="GO:0005524">
    <property type="term" value="F:ATP binding"/>
    <property type="evidence" value="ECO:0007669"/>
    <property type="project" value="UniProtKB-KW"/>
</dbReference>
<comment type="catalytic activity">
    <reaction evidence="14">
        <text>2-amino-3-carboxymuconate 6-semialdehyde + H(+) = 2-aminomuconate 6-semialdehyde + CO2</text>
        <dbReference type="Rhea" id="RHEA:16557"/>
        <dbReference type="ChEBI" id="CHEBI:15378"/>
        <dbReference type="ChEBI" id="CHEBI:16526"/>
        <dbReference type="ChEBI" id="CHEBI:77634"/>
        <dbReference type="ChEBI" id="CHEBI:77803"/>
        <dbReference type="EC" id="4.1.1.45"/>
    </reaction>
</comment>
<dbReference type="PANTHER" id="PTHR21240">
    <property type="entry name" value="2-AMINO-3-CARBOXYLMUCONATE-6-SEMIALDEHYDE DECARBOXYLASE"/>
    <property type="match status" value="1"/>
</dbReference>
<evidence type="ECO:0000256" key="10">
    <source>
        <dbReference type="ARBA" id="ARBA00022833"/>
    </source>
</evidence>
<keyword evidence="9 14" id="KW-0210">Decarboxylase</keyword>
<keyword evidence="7" id="KW-0479">Metal-binding</keyword>
<dbReference type="AlphaFoldDB" id="A0A7R9FQG5"/>
<evidence type="ECO:0000256" key="4">
    <source>
        <dbReference type="ARBA" id="ARBA00011245"/>
    </source>
</evidence>